<keyword evidence="6" id="KW-0597">Phosphoprotein</keyword>
<keyword evidence="11" id="KW-0812">Transmembrane</keyword>
<evidence type="ECO:0000256" key="4">
    <source>
        <dbReference type="ARBA" id="ARBA00010231"/>
    </source>
</evidence>
<keyword evidence="8" id="KW-0460">Magnesium</keyword>
<keyword evidence="17" id="KW-1185">Reference proteome</keyword>
<comment type="caution">
    <text evidence="16">The sequence shown here is derived from an EMBL/GenBank/DDBJ whole genome shotgun (WGS) entry which is preliminary data.</text>
</comment>
<evidence type="ECO:0000259" key="15">
    <source>
        <dbReference type="Pfam" id="PF02880"/>
    </source>
</evidence>
<dbReference type="PROSITE" id="PS00710">
    <property type="entry name" value="PGM_PMM"/>
    <property type="match status" value="1"/>
</dbReference>
<dbReference type="Gene3D" id="3.30.310.50">
    <property type="entry name" value="Alpha-D-phosphohexomutase, C-terminal domain"/>
    <property type="match status" value="1"/>
</dbReference>
<evidence type="ECO:0000256" key="6">
    <source>
        <dbReference type="ARBA" id="ARBA00022553"/>
    </source>
</evidence>
<comment type="cofactor">
    <cofactor evidence="2">
        <name>Mg(2+)</name>
        <dbReference type="ChEBI" id="CHEBI:18420"/>
    </cofactor>
</comment>
<evidence type="ECO:0000256" key="5">
    <source>
        <dbReference type="ARBA" id="ARBA00012730"/>
    </source>
</evidence>
<sequence>MSSRKQNRQPLIHSGLLLPALLAAAVWLGGAYIVERNIISPRNAAQAEEAAQRQGEKYAAELSRYFDGRARQLESIGKGGHTPVELQKGDFLPPQASAQFFADGGIRVGAGDNPPLNFALVDLLKRSQTEGPQPAEFLRTGAGDSWQLHSAVAEEGGLLLITQPFSVIEKILQKFDSGNGAIVLVQKFPDGTPQTLWRAGQGNSGSTSAPVGGSYLIVQFQPSASFAQRHGLGAHWCYIAAAFGLLVSLLLLLRFLPRNAPAPWERINNKMKQHRGGGKPDDAEPEAEQFQSPPEPREPVPTRAAAPSVREEVVEEAPAKSQPPLGTDFPRHVFRAYDIRGVAGSEINEPFAYQLGRALGTLAQHVGEKILLVGRDGRNSSELLSSCLIEGILDSGCNSVDLGLVPSPLLYYACVRGKNTSSGVMVTASHNPAEYNGFKILLRGRPLAEDKLSGLRQLMQKGPFKSGQGSNRQQDVRESYIEQIYNDVALAGQPHLVVDAGNGSTSLLAPRLFEQLGCAVTPLFCEIDGDFPNHPPDPSRPENLQALIEKVTETGADLGVALDGDGDRVTLVSASGRIAWADQLVMLLARDVLARNPGADVVFDVKSSRAVGQLVNQYGGRPIMWKTGHAPMKTKMQETGALLGGELSGHIFIKDRWFGFDDGIYAAARILEIMALREQSLDDLLDSLPQLVSTPEILLPVEEGEKFALIEQLKNTGEFDAADINTIDGLRIEYADGWGLVRASNTGAALTLRFEAETEEALERIRKQVMTQLKKIDPKLTVPDWQLV</sequence>
<dbReference type="Pfam" id="PF02879">
    <property type="entry name" value="PGM_PMM_II"/>
    <property type="match status" value="1"/>
</dbReference>
<dbReference type="PANTHER" id="PTHR43771:SF2">
    <property type="entry name" value="PHOSPHOMANNOMUTASE_PHOSPHOGLUCOMUTASE"/>
    <property type="match status" value="1"/>
</dbReference>
<dbReference type="InterPro" id="IPR036900">
    <property type="entry name" value="A-D-PHexomutase_C_sf"/>
</dbReference>
<dbReference type="PRINTS" id="PR00509">
    <property type="entry name" value="PGMPMM"/>
</dbReference>
<evidence type="ECO:0000256" key="3">
    <source>
        <dbReference type="ARBA" id="ARBA00004699"/>
    </source>
</evidence>
<dbReference type="InterPro" id="IPR005841">
    <property type="entry name" value="Alpha-D-phosphohexomutase_SF"/>
</dbReference>
<comment type="similarity">
    <text evidence="4">Belongs to the phosphohexose mutase family.</text>
</comment>
<keyword evidence="7" id="KW-0479">Metal-binding</keyword>
<protein>
    <recommendedName>
        <fullName evidence="5">phosphomannomutase</fullName>
        <ecNumber evidence="5">5.4.2.8</ecNumber>
    </recommendedName>
</protein>
<keyword evidence="9 16" id="KW-0413">Isomerase</keyword>
<dbReference type="PANTHER" id="PTHR43771">
    <property type="entry name" value="PHOSPHOMANNOMUTASE"/>
    <property type="match status" value="1"/>
</dbReference>
<accession>A0A7W4WCB3</accession>
<dbReference type="GO" id="GO:0005975">
    <property type="term" value="P:carbohydrate metabolic process"/>
    <property type="evidence" value="ECO:0007669"/>
    <property type="project" value="InterPro"/>
</dbReference>
<evidence type="ECO:0000256" key="9">
    <source>
        <dbReference type="ARBA" id="ARBA00023235"/>
    </source>
</evidence>
<evidence type="ECO:0000256" key="7">
    <source>
        <dbReference type="ARBA" id="ARBA00022723"/>
    </source>
</evidence>
<dbReference type="EMBL" id="JACHWZ010000010">
    <property type="protein sequence ID" value="MBB3061636.1"/>
    <property type="molecule type" value="Genomic_DNA"/>
</dbReference>
<dbReference type="GO" id="GO:0000287">
    <property type="term" value="F:magnesium ion binding"/>
    <property type="evidence" value="ECO:0007669"/>
    <property type="project" value="InterPro"/>
</dbReference>
<dbReference type="GO" id="GO:0004615">
    <property type="term" value="F:phosphomannomutase activity"/>
    <property type="evidence" value="ECO:0007669"/>
    <property type="project" value="UniProtKB-EC"/>
</dbReference>
<comment type="catalytic activity">
    <reaction evidence="1">
        <text>alpha-D-mannose 1-phosphate = D-mannose 6-phosphate</text>
        <dbReference type="Rhea" id="RHEA:11140"/>
        <dbReference type="ChEBI" id="CHEBI:58409"/>
        <dbReference type="ChEBI" id="CHEBI:58735"/>
        <dbReference type="EC" id="5.4.2.8"/>
    </reaction>
</comment>
<keyword evidence="11" id="KW-0472">Membrane</keyword>
<feature type="domain" description="Alpha-D-phosphohexomutase C-terminal" evidence="12">
    <location>
        <begin position="698"/>
        <end position="770"/>
    </location>
</feature>
<evidence type="ECO:0000256" key="2">
    <source>
        <dbReference type="ARBA" id="ARBA00001946"/>
    </source>
</evidence>
<evidence type="ECO:0000259" key="13">
    <source>
        <dbReference type="Pfam" id="PF02878"/>
    </source>
</evidence>
<dbReference type="InterPro" id="IPR016066">
    <property type="entry name" value="A-D-PHexomutase_CS"/>
</dbReference>
<evidence type="ECO:0000313" key="16">
    <source>
        <dbReference type="EMBL" id="MBB3061636.1"/>
    </source>
</evidence>
<dbReference type="InterPro" id="IPR005845">
    <property type="entry name" value="A-D-PHexomutase_a/b/a-II"/>
</dbReference>
<dbReference type="SUPFAM" id="SSF53738">
    <property type="entry name" value="Phosphoglucomutase, first 3 domains"/>
    <property type="match status" value="3"/>
</dbReference>
<dbReference type="Pfam" id="PF02880">
    <property type="entry name" value="PGM_PMM_III"/>
    <property type="match status" value="1"/>
</dbReference>
<evidence type="ECO:0000256" key="10">
    <source>
        <dbReference type="SAM" id="MobiDB-lite"/>
    </source>
</evidence>
<dbReference type="InterPro" id="IPR005844">
    <property type="entry name" value="A-D-PHexomutase_a/b/a-I"/>
</dbReference>
<feature type="transmembrane region" description="Helical" evidence="11">
    <location>
        <begin position="233"/>
        <end position="256"/>
    </location>
</feature>
<organism evidence="16 17">
    <name type="scientific">Microbulbifer rhizosphaerae</name>
    <dbReference type="NCBI Taxonomy" id="1562603"/>
    <lineage>
        <taxon>Bacteria</taxon>
        <taxon>Pseudomonadati</taxon>
        <taxon>Pseudomonadota</taxon>
        <taxon>Gammaproteobacteria</taxon>
        <taxon>Cellvibrionales</taxon>
        <taxon>Microbulbiferaceae</taxon>
        <taxon>Microbulbifer</taxon>
    </lineage>
</organism>
<dbReference type="EC" id="5.4.2.8" evidence="5"/>
<evidence type="ECO:0000259" key="12">
    <source>
        <dbReference type="Pfam" id="PF00408"/>
    </source>
</evidence>
<dbReference type="InterPro" id="IPR005843">
    <property type="entry name" value="A-D-PHexomutase_C"/>
</dbReference>
<gene>
    <name evidence="16" type="ORF">FHS09_002474</name>
</gene>
<dbReference type="InterPro" id="IPR016055">
    <property type="entry name" value="A-D-PHexomutase_a/b/a-I/II/III"/>
</dbReference>
<feature type="domain" description="Alpha-D-phosphohexomutase alpha/beta/alpha" evidence="14">
    <location>
        <begin position="479"/>
        <end position="575"/>
    </location>
</feature>
<dbReference type="Pfam" id="PF00408">
    <property type="entry name" value="PGM_PMM_IV"/>
    <property type="match status" value="1"/>
</dbReference>
<dbReference type="CDD" id="cd03089">
    <property type="entry name" value="PMM_PGM"/>
    <property type="match status" value="1"/>
</dbReference>
<dbReference type="Gene3D" id="3.40.120.10">
    <property type="entry name" value="Alpha-D-Glucose-1,6-Bisphosphate, subunit A, domain 3"/>
    <property type="match status" value="3"/>
</dbReference>
<reference evidence="16 17" key="1">
    <citation type="submission" date="2020-08" db="EMBL/GenBank/DDBJ databases">
        <title>Genomic Encyclopedia of Type Strains, Phase III (KMG-III): the genomes of soil and plant-associated and newly described type strains.</title>
        <authorList>
            <person name="Whitman W."/>
        </authorList>
    </citation>
    <scope>NUCLEOTIDE SEQUENCE [LARGE SCALE GENOMIC DNA]</scope>
    <source>
        <strain evidence="16 17">CECT 8799</strain>
    </source>
</reference>
<dbReference type="AlphaFoldDB" id="A0A7W4WCB3"/>
<dbReference type="RefSeq" id="WP_183460234.1">
    <property type="nucleotide sequence ID" value="NZ_JACHWZ010000010.1"/>
</dbReference>
<keyword evidence="11" id="KW-1133">Transmembrane helix</keyword>
<dbReference type="Proteomes" id="UP000535937">
    <property type="component" value="Unassembled WGS sequence"/>
</dbReference>
<evidence type="ECO:0000259" key="14">
    <source>
        <dbReference type="Pfam" id="PF02879"/>
    </source>
</evidence>
<name>A0A7W4WCB3_9GAMM</name>
<comment type="pathway">
    <text evidence="3">Nucleotide-sugar biosynthesis; GDP-alpha-D-mannose biosynthesis; alpha-D-mannose 1-phosphate from D-fructose 6-phosphate: step 2/2.</text>
</comment>
<dbReference type="InterPro" id="IPR005846">
    <property type="entry name" value="A-D-PHexomutase_a/b/a-III"/>
</dbReference>
<dbReference type="SUPFAM" id="SSF55957">
    <property type="entry name" value="Phosphoglucomutase, C-terminal domain"/>
    <property type="match status" value="1"/>
</dbReference>
<evidence type="ECO:0000313" key="17">
    <source>
        <dbReference type="Proteomes" id="UP000535937"/>
    </source>
</evidence>
<evidence type="ECO:0000256" key="11">
    <source>
        <dbReference type="SAM" id="Phobius"/>
    </source>
</evidence>
<feature type="region of interest" description="Disordered" evidence="10">
    <location>
        <begin position="270"/>
        <end position="309"/>
    </location>
</feature>
<dbReference type="Pfam" id="PF02878">
    <property type="entry name" value="PGM_PMM_I"/>
    <property type="match status" value="1"/>
</dbReference>
<evidence type="ECO:0000256" key="1">
    <source>
        <dbReference type="ARBA" id="ARBA00000586"/>
    </source>
</evidence>
<proteinExistence type="inferred from homology"/>
<feature type="domain" description="Alpha-D-phosphohexomutase alpha/beta/alpha" evidence="15">
    <location>
        <begin position="581"/>
        <end position="690"/>
    </location>
</feature>
<feature type="domain" description="Alpha-D-phosphohexomutase alpha/beta/alpha" evidence="13">
    <location>
        <begin position="332"/>
        <end position="463"/>
    </location>
</feature>
<evidence type="ECO:0000256" key="8">
    <source>
        <dbReference type="ARBA" id="ARBA00022842"/>
    </source>
</evidence>